<dbReference type="Gene3D" id="3.40.50.1240">
    <property type="entry name" value="Phosphoglycerate mutase-like"/>
    <property type="match status" value="1"/>
</dbReference>
<dbReference type="InterPro" id="IPR029033">
    <property type="entry name" value="His_PPase_superfam"/>
</dbReference>
<dbReference type="EMBL" id="JANBTX010000053">
    <property type="protein sequence ID" value="KAJ2688156.1"/>
    <property type="molecule type" value="Genomic_DNA"/>
</dbReference>
<evidence type="ECO:0008006" key="3">
    <source>
        <dbReference type="Google" id="ProtNLM"/>
    </source>
</evidence>
<evidence type="ECO:0000313" key="2">
    <source>
        <dbReference type="Proteomes" id="UP001151516"/>
    </source>
</evidence>
<keyword evidence="2" id="KW-1185">Reference proteome</keyword>
<accession>A0A9W8GG01</accession>
<organism evidence="1 2">
    <name type="scientific">Coemansia spiralis</name>
    <dbReference type="NCBI Taxonomy" id="417178"/>
    <lineage>
        <taxon>Eukaryota</taxon>
        <taxon>Fungi</taxon>
        <taxon>Fungi incertae sedis</taxon>
        <taxon>Zoopagomycota</taxon>
        <taxon>Kickxellomycotina</taxon>
        <taxon>Kickxellomycetes</taxon>
        <taxon>Kickxellales</taxon>
        <taxon>Kickxellaceae</taxon>
        <taxon>Coemansia</taxon>
    </lineage>
</organism>
<name>A0A9W8GG01_9FUNG</name>
<dbReference type="SMART" id="SM00855">
    <property type="entry name" value="PGAM"/>
    <property type="match status" value="1"/>
</dbReference>
<dbReference type="Pfam" id="PF00300">
    <property type="entry name" value="His_Phos_1"/>
    <property type="match status" value="1"/>
</dbReference>
<dbReference type="AlphaFoldDB" id="A0A9W8GG01"/>
<comment type="caution">
    <text evidence="1">The sequence shown here is derived from an EMBL/GenBank/DDBJ whole genome shotgun (WGS) entry which is preliminary data.</text>
</comment>
<proteinExistence type="predicted"/>
<reference evidence="1" key="1">
    <citation type="submission" date="2022-07" db="EMBL/GenBank/DDBJ databases">
        <title>Phylogenomic reconstructions and comparative analyses of Kickxellomycotina fungi.</title>
        <authorList>
            <person name="Reynolds N.K."/>
            <person name="Stajich J.E."/>
            <person name="Barry K."/>
            <person name="Grigoriev I.V."/>
            <person name="Crous P."/>
            <person name="Smith M.E."/>
        </authorList>
    </citation>
    <scope>NUCLEOTIDE SEQUENCE</scope>
    <source>
        <strain evidence="1">CBS 109367</strain>
    </source>
</reference>
<evidence type="ECO:0000313" key="1">
    <source>
        <dbReference type="EMBL" id="KAJ2688156.1"/>
    </source>
</evidence>
<dbReference type="SUPFAM" id="SSF53254">
    <property type="entry name" value="Phosphoglycerate mutase-like"/>
    <property type="match status" value="1"/>
</dbReference>
<dbReference type="InterPro" id="IPR013078">
    <property type="entry name" value="His_Pase_superF_clade-1"/>
</dbReference>
<sequence>MNACLPTDQLTCYIVRHGERIDHIDDTWAAASATPYDPPLTRDGWAQAREAGSMIRNLEPQADSEYLVLVSPFLRCVQTAQAIHEGFHRGDGPQWRVALEPGLSEVINENYFHSAGNVPTGIVAERRGQLSRGDVCGNMGFDSEYSSAQEELPVFPESFQSMLARFSAVLDHPESQLCGGPRRGD</sequence>
<dbReference type="CDD" id="cd07067">
    <property type="entry name" value="HP_PGM_like"/>
    <property type="match status" value="1"/>
</dbReference>
<protein>
    <recommendedName>
        <fullName evidence="3">Histidine phosphatase family protein</fullName>
    </recommendedName>
</protein>
<dbReference type="OrthoDB" id="433124at2759"/>
<gene>
    <name evidence="1" type="ORF">IWW39_002425</name>
</gene>
<dbReference type="PANTHER" id="PTHR16469:SF27">
    <property type="entry name" value="UBIQUITIN-ASSOCIATED AND SH3 DOMAIN-CONTAINING BA-RELATED"/>
    <property type="match status" value="1"/>
</dbReference>
<dbReference type="Proteomes" id="UP001151516">
    <property type="component" value="Unassembled WGS sequence"/>
</dbReference>
<dbReference type="PANTHER" id="PTHR16469">
    <property type="entry name" value="UBIQUITIN-ASSOCIATED AND SH3 DOMAIN-CONTAINING BA-RELATED"/>
    <property type="match status" value="1"/>
</dbReference>
<dbReference type="InterPro" id="IPR051710">
    <property type="entry name" value="Phosphatase_SH3-domain"/>
</dbReference>